<gene>
    <name evidence="7" type="ORF">KTS37_15780</name>
</gene>
<protein>
    <submittedName>
        <fullName evidence="7">Anion permease</fullName>
    </submittedName>
</protein>
<evidence type="ECO:0000256" key="1">
    <source>
        <dbReference type="ARBA" id="ARBA00004141"/>
    </source>
</evidence>
<evidence type="ECO:0000256" key="5">
    <source>
        <dbReference type="SAM" id="MobiDB-lite"/>
    </source>
</evidence>
<name>A0AA41KD80_9EURY</name>
<feature type="transmembrane region" description="Helical" evidence="6">
    <location>
        <begin position="422"/>
        <end position="446"/>
    </location>
</feature>
<keyword evidence="3 6" id="KW-1133">Transmembrane helix</keyword>
<feature type="transmembrane region" description="Helical" evidence="6">
    <location>
        <begin position="458"/>
        <end position="480"/>
    </location>
</feature>
<evidence type="ECO:0000256" key="4">
    <source>
        <dbReference type="ARBA" id="ARBA00023136"/>
    </source>
</evidence>
<evidence type="ECO:0000256" key="3">
    <source>
        <dbReference type="ARBA" id="ARBA00022989"/>
    </source>
</evidence>
<feature type="transmembrane region" description="Helical" evidence="6">
    <location>
        <begin position="393"/>
        <end position="410"/>
    </location>
</feature>
<evidence type="ECO:0000256" key="2">
    <source>
        <dbReference type="ARBA" id="ARBA00022692"/>
    </source>
</evidence>
<feature type="transmembrane region" description="Helical" evidence="6">
    <location>
        <begin position="335"/>
        <end position="353"/>
    </location>
</feature>
<feature type="transmembrane region" description="Helical" evidence="6">
    <location>
        <begin position="219"/>
        <end position="246"/>
    </location>
</feature>
<dbReference type="PANTHER" id="PTHR10283">
    <property type="entry name" value="SOLUTE CARRIER FAMILY 13 MEMBER"/>
    <property type="match status" value="1"/>
</dbReference>
<dbReference type="Proteomes" id="UP001166304">
    <property type="component" value="Unassembled WGS sequence"/>
</dbReference>
<feature type="transmembrane region" description="Helical" evidence="6">
    <location>
        <begin position="94"/>
        <end position="117"/>
    </location>
</feature>
<keyword evidence="4 6" id="KW-0472">Membrane</keyword>
<evidence type="ECO:0000256" key="6">
    <source>
        <dbReference type="SAM" id="Phobius"/>
    </source>
</evidence>
<feature type="transmembrane region" description="Helical" evidence="6">
    <location>
        <begin position="295"/>
        <end position="323"/>
    </location>
</feature>
<dbReference type="GO" id="GO:0022857">
    <property type="term" value="F:transmembrane transporter activity"/>
    <property type="evidence" value="ECO:0007669"/>
    <property type="project" value="InterPro"/>
</dbReference>
<dbReference type="GO" id="GO:0005886">
    <property type="term" value="C:plasma membrane"/>
    <property type="evidence" value="ECO:0007669"/>
    <property type="project" value="TreeGrafter"/>
</dbReference>
<dbReference type="RefSeq" id="WP_162413993.1">
    <property type="nucleotide sequence ID" value="NZ_JAHQXE010000005.1"/>
</dbReference>
<dbReference type="EMBL" id="JAHQXE010000005">
    <property type="protein sequence ID" value="MBV0903250.1"/>
    <property type="molecule type" value="Genomic_DNA"/>
</dbReference>
<comment type="subcellular location">
    <subcellularLocation>
        <location evidence="1">Membrane</location>
        <topology evidence="1">Multi-pass membrane protein</topology>
    </subcellularLocation>
</comment>
<dbReference type="InterPro" id="IPR001898">
    <property type="entry name" value="SLC13A/DASS"/>
</dbReference>
<feature type="transmembrane region" description="Helical" evidence="6">
    <location>
        <begin position="138"/>
        <end position="163"/>
    </location>
</feature>
<feature type="transmembrane region" description="Helical" evidence="6">
    <location>
        <begin position="183"/>
        <end position="207"/>
    </location>
</feature>
<accession>A0AA41KD80</accession>
<reference evidence="7" key="1">
    <citation type="submission" date="2021-06" db="EMBL/GenBank/DDBJ databases">
        <title>New haloarchaea isolates fom saline soil.</title>
        <authorList>
            <person name="Duran-Viseras A."/>
            <person name="Sanchez-Porro C.S."/>
            <person name="Ventosa A."/>
        </authorList>
    </citation>
    <scope>NUCLEOTIDE SEQUENCE</scope>
    <source>
        <strain evidence="7">JCM 18369</strain>
    </source>
</reference>
<dbReference type="AlphaFoldDB" id="A0AA41KD80"/>
<feature type="transmembrane region" description="Helical" evidence="6">
    <location>
        <begin position="49"/>
        <end position="82"/>
    </location>
</feature>
<feature type="transmembrane region" description="Helical" evidence="6">
    <location>
        <begin position="365"/>
        <end position="386"/>
    </location>
</feature>
<keyword evidence="2 6" id="KW-0812">Transmembrane</keyword>
<feature type="transmembrane region" description="Helical" evidence="6">
    <location>
        <begin position="20"/>
        <end position="37"/>
    </location>
</feature>
<organism evidence="7 8">
    <name type="scientific">Haloarcula salina</name>
    <dbReference type="NCBI Taxonomy" id="1429914"/>
    <lineage>
        <taxon>Archaea</taxon>
        <taxon>Methanobacteriati</taxon>
        <taxon>Methanobacteriota</taxon>
        <taxon>Stenosarchaea group</taxon>
        <taxon>Halobacteria</taxon>
        <taxon>Halobacteriales</taxon>
        <taxon>Haloarculaceae</taxon>
        <taxon>Haloarcula</taxon>
    </lineage>
</organism>
<sequence>MGERRTEGPALPGGLSVPQFGGLVAAALFLGYGLVGPTPPGASPAIRRVLAVFLLALVLWLTEPVPYVVSSALGVTLLYALGVADTFAAAATGYASSLVFFLLLLLLLSNSISSVGLDRRVAQRLLAGEQTPRQTYRSLAAHVLMLAAFVPSAMARAVTFIPIVERLVDAYGLGEGSGFERGAFLLLGHVNPIASMALMTGGGMALVTSEIVTANVRPVTWVEWAVLMIPPTIALFGLGTVAAAAFSSVDGETTVATADGSGATGGESAPLGTDSPAEGSSREQRLVAGVMGATVLAWIVGSFVGVPTVVPAAAAVFVLSLPGVDVIGTEDVREVSWGIVFLIGAMLSILDVMQSTGTLDYVVETLTRAVPFAALAHWQVVAVLLALAVGIRVLFSTGSAAIVVALPIVLEFADAFDVARIPLALSVLLVVGATTILPFNTSAVLVSMDRGPLSHRDVVSFGLVTMALSLAVVAASWLVYWPLVL</sequence>
<keyword evidence="8" id="KW-1185">Reference proteome</keyword>
<comment type="caution">
    <text evidence="7">The sequence shown here is derived from an EMBL/GenBank/DDBJ whole genome shotgun (WGS) entry which is preliminary data.</text>
</comment>
<feature type="region of interest" description="Disordered" evidence="5">
    <location>
        <begin position="257"/>
        <end position="279"/>
    </location>
</feature>
<proteinExistence type="predicted"/>
<evidence type="ECO:0000313" key="7">
    <source>
        <dbReference type="EMBL" id="MBV0903250.1"/>
    </source>
</evidence>
<dbReference type="Pfam" id="PF00939">
    <property type="entry name" value="Na_sulph_symp"/>
    <property type="match status" value="1"/>
</dbReference>
<evidence type="ECO:0000313" key="8">
    <source>
        <dbReference type="Proteomes" id="UP001166304"/>
    </source>
</evidence>